<keyword evidence="5" id="KW-1185">Reference proteome</keyword>
<keyword evidence="2" id="KW-0408">Iron</keyword>
<reference evidence="4 5" key="1">
    <citation type="submission" date="2019-10" db="EMBL/GenBank/DDBJ databases">
        <title>Nonomuraea sp. nov., isolated from Phyllanthus amarus.</title>
        <authorList>
            <person name="Klykleung N."/>
            <person name="Tanasupawat S."/>
        </authorList>
    </citation>
    <scope>NUCLEOTIDE SEQUENCE [LARGE SCALE GENOMIC DNA]</scope>
    <source>
        <strain evidence="4 5">PA1-10</strain>
    </source>
</reference>
<organism evidence="4 5">
    <name type="scientific">Nonomuraea phyllanthi</name>
    <dbReference type="NCBI Taxonomy" id="2219224"/>
    <lineage>
        <taxon>Bacteria</taxon>
        <taxon>Bacillati</taxon>
        <taxon>Actinomycetota</taxon>
        <taxon>Actinomycetes</taxon>
        <taxon>Streptosporangiales</taxon>
        <taxon>Streptosporangiaceae</taxon>
        <taxon>Nonomuraea</taxon>
    </lineage>
</organism>
<dbReference type="AlphaFoldDB" id="A0A5C4VP18"/>
<comment type="similarity">
    <text evidence="1 2">Belongs to the cytochrome P450 family.</text>
</comment>
<protein>
    <submittedName>
        <fullName evidence="4">Cytochrome P450</fullName>
    </submittedName>
</protein>
<keyword evidence="2" id="KW-0479">Metal-binding</keyword>
<dbReference type="GO" id="GO:0005506">
    <property type="term" value="F:iron ion binding"/>
    <property type="evidence" value="ECO:0007669"/>
    <property type="project" value="InterPro"/>
</dbReference>
<dbReference type="InterPro" id="IPR036396">
    <property type="entry name" value="Cyt_P450_sf"/>
</dbReference>
<dbReference type="PROSITE" id="PS00086">
    <property type="entry name" value="CYTOCHROME_P450"/>
    <property type="match status" value="1"/>
</dbReference>
<evidence type="ECO:0000256" key="3">
    <source>
        <dbReference type="SAM" id="MobiDB-lite"/>
    </source>
</evidence>
<dbReference type="Pfam" id="PF00067">
    <property type="entry name" value="p450"/>
    <property type="match status" value="1"/>
</dbReference>
<gene>
    <name evidence="4" type="ORF">FH608_039295</name>
</gene>
<dbReference type="PRINTS" id="PR00359">
    <property type="entry name" value="BP450"/>
</dbReference>
<sequence>MTTPPQDTGSARDLTQGLTQDFDPRAPETFTSAHALYKEMRSSCPVAHSTAYDGGFWALFRYEDVKRVLDGRALFTTSVQNTVPRFAFTGRRPPLHFDPPEHTAYRRVINRFFTRDRMAALEPRVRESAVQLLQPLIEAGEGDVSIDYAQKFPAHVFAAFFNLPTELAELIKEISAAYVAAIQIVDTDNVVRLSRRLYQIAQAVIDERRAHPLDPGHDLTSALMEAEYEGEPLPPDMVLGCVRQLLVTGMVAPSVFIGNMFVHLSGDPALADLLRADASRVPAAVEEFLRLYGPYRGMARTAREDVTIGGRLIRAGEPIALVYTSANRDERVFPDGETFRLDRPNLARHLAFGGGVHTCPGAPLARIMLVTTLAEALARTSAFEVSGEITMARWAEWGTNSVPMRFTAAAR</sequence>
<dbReference type="Gene3D" id="1.10.630.10">
    <property type="entry name" value="Cytochrome P450"/>
    <property type="match status" value="1"/>
</dbReference>
<keyword evidence="2" id="KW-0349">Heme</keyword>
<accession>A0A5C4VP18</accession>
<dbReference type="InterPro" id="IPR002397">
    <property type="entry name" value="Cyt_P450_B"/>
</dbReference>
<dbReference type="InterPro" id="IPR001128">
    <property type="entry name" value="Cyt_P450"/>
</dbReference>
<evidence type="ECO:0000313" key="5">
    <source>
        <dbReference type="Proteomes" id="UP000312512"/>
    </source>
</evidence>
<dbReference type="OrthoDB" id="502624at2"/>
<dbReference type="PANTHER" id="PTHR46696:SF6">
    <property type="entry name" value="P450, PUTATIVE (EUROFUNG)-RELATED"/>
    <property type="match status" value="1"/>
</dbReference>
<keyword evidence="2" id="KW-0503">Monooxygenase</keyword>
<proteinExistence type="inferred from homology"/>
<dbReference type="GO" id="GO:0020037">
    <property type="term" value="F:heme binding"/>
    <property type="evidence" value="ECO:0007669"/>
    <property type="project" value="InterPro"/>
</dbReference>
<dbReference type="GO" id="GO:0016705">
    <property type="term" value="F:oxidoreductase activity, acting on paired donors, with incorporation or reduction of molecular oxygen"/>
    <property type="evidence" value="ECO:0007669"/>
    <property type="project" value="InterPro"/>
</dbReference>
<comment type="caution">
    <text evidence="4">The sequence shown here is derived from an EMBL/GenBank/DDBJ whole genome shotgun (WGS) entry which is preliminary data.</text>
</comment>
<dbReference type="InterPro" id="IPR017972">
    <property type="entry name" value="Cyt_P450_CS"/>
</dbReference>
<evidence type="ECO:0000256" key="1">
    <source>
        <dbReference type="ARBA" id="ARBA00010617"/>
    </source>
</evidence>
<feature type="region of interest" description="Disordered" evidence="3">
    <location>
        <begin position="1"/>
        <end position="26"/>
    </location>
</feature>
<dbReference type="SUPFAM" id="SSF48264">
    <property type="entry name" value="Cytochrome P450"/>
    <property type="match status" value="1"/>
</dbReference>
<dbReference type="GO" id="GO:0004497">
    <property type="term" value="F:monooxygenase activity"/>
    <property type="evidence" value="ECO:0007669"/>
    <property type="project" value="UniProtKB-KW"/>
</dbReference>
<name>A0A5C4VP18_9ACTN</name>
<evidence type="ECO:0000313" key="4">
    <source>
        <dbReference type="EMBL" id="KAB8189635.1"/>
    </source>
</evidence>
<evidence type="ECO:0000256" key="2">
    <source>
        <dbReference type="RuleBase" id="RU000461"/>
    </source>
</evidence>
<dbReference type="PANTHER" id="PTHR46696">
    <property type="entry name" value="P450, PUTATIVE (EUROFUNG)-RELATED"/>
    <property type="match status" value="1"/>
</dbReference>
<dbReference type="Proteomes" id="UP000312512">
    <property type="component" value="Unassembled WGS sequence"/>
</dbReference>
<keyword evidence="2" id="KW-0560">Oxidoreductase</keyword>
<dbReference type="EMBL" id="VDLX02000019">
    <property type="protein sequence ID" value="KAB8189635.1"/>
    <property type="molecule type" value="Genomic_DNA"/>
</dbReference>
<dbReference type="RefSeq" id="WP_139635497.1">
    <property type="nucleotide sequence ID" value="NZ_VDLX02000019.1"/>
</dbReference>